<sequence length="111" mass="11631">MSTNIRAFPGSARGDTGSGGSHTGGNGGGSDLESRVAALEKAIPDIRERLARVETKLDTIEKTMATKSDLEAVRHSIATDVQKTVADATWRFVQISVVLAGLAFTAAKFIG</sequence>
<name>A0AAQ1PAY7_9PSED</name>
<gene>
    <name evidence="3" type="ORF">JV551A3_V1_1670060</name>
</gene>
<reference evidence="3 4" key="1">
    <citation type="submission" date="2018-02" db="EMBL/GenBank/DDBJ databases">
        <authorList>
            <person name="Dubost A."/>
        </authorList>
    </citation>
    <scope>NUCLEOTIDE SEQUENCE [LARGE SCALE GENOMIC DNA]</scope>
    <source>
        <strain evidence="4">JV551A3</strain>
    </source>
</reference>
<dbReference type="Proteomes" id="UP000294335">
    <property type="component" value="Unassembled WGS sequence"/>
</dbReference>
<protein>
    <recommendedName>
        <fullName evidence="5">DUF1640 domain-containing protein</fullName>
    </recommendedName>
</protein>
<evidence type="ECO:0008006" key="5">
    <source>
        <dbReference type="Google" id="ProtNLM"/>
    </source>
</evidence>
<comment type="caution">
    <text evidence="3">The sequence shown here is derived from an EMBL/GenBank/DDBJ whole genome shotgun (WGS) entry which is preliminary data.</text>
</comment>
<keyword evidence="4" id="KW-1185">Reference proteome</keyword>
<dbReference type="AlphaFoldDB" id="A0AAQ1PAY7"/>
<dbReference type="EMBL" id="OPYN01000167">
    <property type="protein sequence ID" value="SPO62315.1"/>
    <property type="molecule type" value="Genomic_DNA"/>
</dbReference>
<feature type="coiled-coil region" evidence="1">
    <location>
        <begin position="36"/>
        <end position="63"/>
    </location>
</feature>
<keyword evidence="1" id="KW-0175">Coiled coil</keyword>
<evidence type="ECO:0000256" key="1">
    <source>
        <dbReference type="SAM" id="Coils"/>
    </source>
</evidence>
<dbReference type="Gene3D" id="1.20.5.340">
    <property type="match status" value="1"/>
</dbReference>
<organism evidence="3 4">
    <name type="scientific">Pseudomonas inefficax</name>
    <dbReference type="NCBI Taxonomy" id="2078786"/>
    <lineage>
        <taxon>Bacteria</taxon>
        <taxon>Pseudomonadati</taxon>
        <taxon>Pseudomonadota</taxon>
        <taxon>Gammaproteobacteria</taxon>
        <taxon>Pseudomonadales</taxon>
        <taxon>Pseudomonadaceae</taxon>
        <taxon>Pseudomonas</taxon>
    </lineage>
</organism>
<evidence type="ECO:0000313" key="3">
    <source>
        <dbReference type="EMBL" id="SPO62315.1"/>
    </source>
</evidence>
<proteinExistence type="predicted"/>
<accession>A0AAQ1PAY7</accession>
<feature type="compositionally biased region" description="Gly residues" evidence="2">
    <location>
        <begin position="16"/>
        <end position="30"/>
    </location>
</feature>
<evidence type="ECO:0000256" key="2">
    <source>
        <dbReference type="SAM" id="MobiDB-lite"/>
    </source>
</evidence>
<evidence type="ECO:0000313" key="4">
    <source>
        <dbReference type="Proteomes" id="UP000294335"/>
    </source>
</evidence>
<feature type="region of interest" description="Disordered" evidence="2">
    <location>
        <begin position="1"/>
        <end position="32"/>
    </location>
</feature>